<reference evidence="1 2" key="1">
    <citation type="submission" date="2023-09" db="EMBL/GenBank/DDBJ databases">
        <title>Genomes of two closely related lineages of the louse Polyplax serrata with different host specificities.</title>
        <authorList>
            <person name="Martinu J."/>
            <person name="Tarabai H."/>
            <person name="Stefka J."/>
            <person name="Hypsa V."/>
        </authorList>
    </citation>
    <scope>NUCLEOTIDE SEQUENCE [LARGE SCALE GENOMIC DNA]</scope>
    <source>
        <strain evidence="1">98ZLc_SE</strain>
    </source>
</reference>
<evidence type="ECO:0000313" key="1">
    <source>
        <dbReference type="EMBL" id="KAK6626418.1"/>
    </source>
</evidence>
<evidence type="ECO:0000313" key="2">
    <source>
        <dbReference type="Proteomes" id="UP001359485"/>
    </source>
</evidence>
<gene>
    <name evidence="1" type="ORF">RUM44_008891</name>
</gene>
<dbReference type="EMBL" id="JAWJWF010000045">
    <property type="protein sequence ID" value="KAK6626418.1"/>
    <property type="molecule type" value="Genomic_DNA"/>
</dbReference>
<proteinExistence type="predicted"/>
<protein>
    <submittedName>
        <fullName evidence="1">Uncharacterized protein</fullName>
    </submittedName>
</protein>
<organism evidence="1 2">
    <name type="scientific">Polyplax serrata</name>
    <name type="common">Common mouse louse</name>
    <dbReference type="NCBI Taxonomy" id="468196"/>
    <lineage>
        <taxon>Eukaryota</taxon>
        <taxon>Metazoa</taxon>
        <taxon>Ecdysozoa</taxon>
        <taxon>Arthropoda</taxon>
        <taxon>Hexapoda</taxon>
        <taxon>Insecta</taxon>
        <taxon>Pterygota</taxon>
        <taxon>Neoptera</taxon>
        <taxon>Paraneoptera</taxon>
        <taxon>Psocodea</taxon>
        <taxon>Troctomorpha</taxon>
        <taxon>Phthiraptera</taxon>
        <taxon>Anoplura</taxon>
        <taxon>Polyplacidae</taxon>
        <taxon>Polyplax</taxon>
    </lineage>
</organism>
<dbReference type="Proteomes" id="UP001359485">
    <property type="component" value="Unassembled WGS sequence"/>
</dbReference>
<name>A0ABR1ARD9_POLSC</name>
<accession>A0ABR1ARD9</accession>
<keyword evidence="2" id="KW-1185">Reference proteome</keyword>
<sequence>MVVGPQVLKDEHGQFTVSIHRSECAFLFSCGFSSFPVRQQPSTNRNLILQSIILRDTNDTNPSDSEKNNSVNPEFRTTFRVTIGQKTSHSKKIPHAAKFFLKNPKIESLTGKKINPSVDVIKKRTRTNTVTPSSCNYDVIESVEADFLDLHFKFHDETADNEANEQLESYENEKNERIERVILQRKLSKCRRTFPTGATVFCQTRWAPSPDSDICCRGDIWVTHGQRPNEQIPRAELVF</sequence>
<comment type="caution">
    <text evidence="1">The sequence shown here is derived from an EMBL/GenBank/DDBJ whole genome shotgun (WGS) entry which is preliminary data.</text>
</comment>